<gene>
    <name evidence="7" type="ORF">Prubr_60370</name>
</gene>
<evidence type="ECO:0000256" key="1">
    <source>
        <dbReference type="ARBA" id="ARBA00001946"/>
    </source>
</evidence>
<accession>A0A810N6H8</accession>
<dbReference type="EMBL" id="AP023359">
    <property type="protein sequence ID" value="BCJ69016.1"/>
    <property type="molecule type" value="Genomic_DNA"/>
</dbReference>
<evidence type="ECO:0000256" key="5">
    <source>
        <dbReference type="RuleBase" id="RU003476"/>
    </source>
</evidence>
<feature type="domain" description="Nudix hydrolase" evidence="6">
    <location>
        <begin position="13"/>
        <end position="143"/>
    </location>
</feature>
<proteinExistence type="inferred from homology"/>
<dbReference type="InterPro" id="IPR020476">
    <property type="entry name" value="Nudix_hydrolase"/>
</dbReference>
<protein>
    <recommendedName>
        <fullName evidence="6">Nudix hydrolase domain-containing protein</fullName>
    </recommendedName>
</protein>
<dbReference type="PANTHER" id="PTHR43046:SF12">
    <property type="entry name" value="GDP-MANNOSE MANNOSYL HYDROLASE"/>
    <property type="match status" value="1"/>
</dbReference>
<dbReference type="Gene3D" id="3.90.79.10">
    <property type="entry name" value="Nucleoside Triphosphate Pyrophosphohydrolase"/>
    <property type="match status" value="1"/>
</dbReference>
<keyword evidence="3 5" id="KW-0378">Hydrolase</keyword>
<dbReference type="GO" id="GO:0016787">
    <property type="term" value="F:hydrolase activity"/>
    <property type="evidence" value="ECO:0007669"/>
    <property type="project" value="UniProtKB-KW"/>
</dbReference>
<evidence type="ECO:0000313" key="7">
    <source>
        <dbReference type="EMBL" id="BCJ69016.1"/>
    </source>
</evidence>
<dbReference type="PRINTS" id="PR00502">
    <property type="entry name" value="NUDIXFAMILY"/>
</dbReference>
<comment type="cofactor">
    <cofactor evidence="1">
        <name>Mg(2+)</name>
        <dbReference type="ChEBI" id="CHEBI:18420"/>
    </cofactor>
</comment>
<evidence type="ECO:0000256" key="4">
    <source>
        <dbReference type="ARBA" id="ARBA00022842"/>
    </source>
</evidence>
<dbReference type="PANTHER" id="PTHR43046">
    <property type="entry name" value="GDP-MANNOSE MANNOSYL HYDROLASE"/>
    <property type="match status" value="1"/>
</dbReference>
<dbReference type="SUPFAM" id="SSF55811">
    <property type="entry name" value="Nudix"/>
    <property type="match status" value="1"/>
</dbReference>
<dbReference type="InterPro" id="IPR015797">
    <property type="entry name" value="NUDIX_hydrolase-like_dom_sf"/>
</dbReference>
<dbReference type="CDD" id="cd18876">
    <property type="entry name" value="NUDIX_Hydrolase"/>
    <property type="match status" value="1"/>
</dbReference>
<name>A0A810N6H8_9ACTN</name>
<evidence type="ECO:0000259" key="6">
    <source>
        <dbReference type="PROSITE" id="PS51462"/>
    </source>
</evidence>
<organism evidence="7 8">
    <name type="scientific">Polymorphospora rubra</name>
    <dbReference type="NCBI Taxonomy" id="338584"/>
    <lineage>
        <taxon>Bacteria</taxon>
        <taxon>Bacillati</taxon>
        <taxon>Actinomycetota</taxon>
        <taxon>Actinomycetes</taxon>
        <taxon>Micromonosporales</taxon>
        <taxon>Micromonosporaceae</taxon>
        <taxon>Polymorphospora</taxon>
    </lineage>
</organism>
<comment type="similarity">
    <text evidence="2 5">Belongs to the Nudix hydrolase family.</text>
</comment>
<dbReference type="InterPro" id="IPR020084">
    <property type="entry name" value="NUDIX_hydrolase_CS"/>
</dbReference>
<sequence>MMTASDDYTATLPRKRMAAAVLFRDTRGRILLVEPRYTDHWELPGGCVDADESPYAAAMRELHEELGLSLTPGGLLVVDWVPAQAGRTEGVMFVYDGGVLAPAREAEIRLPADELRGWAWSTPAEARQRLSPLLARRATAALARRATAALAAAGGGGTAYLEDGNRVG</sequence>
<dbReference type="AlphaFoldDB" id="A0A810N6H8"/>
<dbReference type="Pfam" id="PF00293">
    <property type="entry name" value="NUDIX"/>
    <property type="match status" value="1"/>
</dbReference>
<keyword evidence="4" id="KW-0460">Magnesium</keyword>
<dbReference type="InterPro" id="IPR000086">
    <property type="entry name" value="NUDIX_hydrolase_dom"/>
</dbReference>
<evidence type="ECO:0000313" key="8">
    <source>
        <dbReference type="Proteomes" id="UP000680866"/>
    </source>
</evidence>
<dbReference type="KEGG" id="pry:Prubr_60370"/>
<dbReference type="Proteomes" id="UP000680866">
    <property type="component" value="Chromosome"/>
</dbReference>
<dbReference type="PROSITE" id="PS51462">
    <property type="entry name" value="NUDIX"/>
    <property type="match status" value="1"/>
</dbReference>
<dbReference type="PROSITE" id="PS00893">
    <property type="entry name" value="NUDIX_BOX"/>
    <property type="match status" value="1"/>
</dbReference>
<reference evidence="7" key="1">
    <citation type="submission" date="2020-08" db="EMBL/GenBank/DDBJ databases">
        <title>Whole genome shotgun sequence of Polymorphospora rubra NBRC 101157.</title>
        <authorList>
            <person name="Komaki H."/>
            <person name="Tamura T."/>
        </authorList>
    </citation>
    <scope>NUCLEOTIDE SEQUENCE</scope>
    <source>
        <strain evidence="7">NBRC 101157</strain>
    </source>
</reference>
<keyword evidence="8" id="KW-1185">Reference proteome</keyword>
<evidence type="ECO:0000256" key="3">
    <source>
        <dbReference type="ARBA" id="ARBA00022801"/>
    </source>
</evidence>
<evidence type="ECO:0000256" key="2">
    <source>
        <dbReference type="ARBA" id="ARBA00005582"/>
    </source>
</evidence>